<organism evidence="1 2">
    <name type="scientific">Holothuria leucospilota</name>
    <name type="common">Black long sea cucumber</name>
    <name type="synonym">Mertensiothuria leucospilota</name>
    <dbReference type="NCBI Taxonomy" id="206669"/>
    <lineage>
        <taxon>Eukaryota</taxon>
        <taxon>Metazoa</taxon>
        <taxon>Echinodermata</taxon>
        <taxon>Eleutherozoa</taxon>
        <taxon>Echinozoa</taxon>
        <taxon>Holothuroidea</taxon>
        <taxon>Aspidochirotacea</taxon>
        <taxon>Aspidochirotida</taxon>
        <taxon>Holothuriidae</taxon>
        <taxon>Holothuria</taxon>
    </lineage>
</organism>
<dbReference type="EMBL" id="JAIZAY010000019">
    <property type="protein sequence ID" value="KAJ8023206.1"/>
    <property type="molecule type" value="Genomic_DNA"/>
</dbReference>
<proteinExistence type="predicted"/>
<comment type="caution">
    <text evidence="1">The sequence shown here is derived from an EMBL/GenBank/DDBJ whole genome shotgun (WGS) entry which is preliminary data.</text>
</comment>
<dbReference type="Proteomes" id="UP001152320">
    <property type="component" value="Chromosome 19"/>
</dbReference>
<dbReference type="AlphaFoldDB" id="A0A9Q0YQ46"/>
<reference evidence="1" key="1">
    <citation type="submission" date="2021-10" db="EMBL/GenBank/DDBJ databases">
        <title>Tropical sea cucumber genome reveals ecological adaptation and Cuvierian tubules defense mechanism.</title>
        <authorList>
            <person name="Chen T."/>
        </authorList>
    </citation>
    <scope>NUCLEOTIDE SEQUENCE</scope>
    <source>
        <strain evidence="1">Nanhai2018</strain>
        <tissue evidence="1">Muscle</tissue>
    </source>
</reference>
<gene>
    <name evidence="1" type="ORF">HOLleu_35535</name>
</gene>
<sequence>MITRLFIINSHSQYSDTQILLGVWAKGPGSVCRSSQLNKYWWMPVEEEGYKYIVEKVGAEVGLSTMAVISGTMNIT</sequence>
<evidence type="ECO:0000313" key="1">
    <source>
        <dbReference type="EMBL" id="KAJ8023206.1"/>
    </source>
</evidence>
<protein>
    <submittedName>
        <fullName evidence="1">Uncharacterized protein</fullName>
    </submittedName>
</protein>
<accession>A0A9Q0YQ46</accession>
<evidence type="ECO:0000313" key="2">
    <source>
        <dbReference type="Proteomes" id="UP001152320"/>
    </source>
</evidence>
<name>A0A9Q0YQ46_HOLLE</name>
<keyword evidence="2" id="KW-1185">Reference proteome</keyword>